<sequence length="62" mass="6816">MPLFRRTPEPQGYRPTDAEIASAAAQLNTGSQHAAYDLAAHSGDYRQETAMRILGHCIEEAE</sequence>
<dbReference type="RefSeq" id="WP_192359025.1">
    <property type="nucleotide sequence ID" value="NZ_CP119182.1"/>
</dbReference>
<dbReference type="AlphaFoldDB" id="A0A927KX48"/>
<evidence type="ECO:0000313" key="1">
    <source>
        <dbReference type="EMBL" id="MBD9721955.1"/>
    </source>
</evidence>
<protein>
    <submittedName>
        <fullName evidence="1">Uncharacterized protein</fullName>
    </submittedName>
</protein>
<comment type="caution">
    <text evidence="1">The sequence shown here is derived from an EMBL/GenBank/DDBJ whole genome shotgun (WGS) entry which is preliminary data.</text>
</comment>
<dbReference type="EMBL" id="JACYXT010000001">
    <property type="protein sequence ID" value="MBD9721955.1"/>
    <property type="molecule type" value="Genomic_DNA"/>
</dbReference>
<organism evidence="1 2">
    <name type="scientific">Streptomyces caniscabiei</name>
    <dbReference type="NCBI Taxonomy" id="2746961"/>
    <lineage>
        <taxon>Bacteria</taxon>
        <taxon>Bacillati</taxon>
        <taxon>Actinomycetota</taxon>
        <taxon>Actinomycetes</taxon>
        <taxon>Kitasatosporales</taxon>
        <taxon>Streptomycetaceae</taxon>
        <taxon>Streptomyces</taxon>
    </lineage>
</organism>
<reference evidence="1" key="1">
    <citation type="submission" date="2020-09" db="EMBL/GenBank/DDBJ databases">
        <title>Streptomyces canutascabiei sp. nov., which causes potato common scab and is distributed across the world.</title>
        <authorList>
            <person name="Nguyen H.P."/>
            <person name="Weisberg A.J."/>
            <person name="Chang J.H."/>
            <person name="Clarke C.R."/>
        </authorList>
    </citation>
    <scope>NUCLEOTIDE SEQUENCE</scope>
    <source>
        <strain evidence="1">ID-01-6.2a</strain>
    </source>
</reference>
<gene>
    <name evidence="1" type="ORF">IHE70_01580</name>
</gene>
<dbReference type="Proteomes" id="UP000661025">
    <property type="component" value="Unassembled WGS sequence"/>
</dbReference>
<proteinExistence type="predicted"/>
<dbReference type="GeneID" id="79929232"/>
<accession>A0A927KX48</accession>
<evidence type="ECO:0000313" key="2">
    <source>
        <dbReference type="Proteomes" id="UP000661025"/>
    </source>
</evidence>
<name>A0A927KX48_9ACTN</name>